<comment type="similarity">
    <text evidence="1">Belongs to the helicase family.</text>
</comment>
<keyword evidence="1" id="KW-0233">DNA recombination</keyword>
<evidence type="ECO:0000313" key="7">
    <source>
        <dbReference type="Proteomes" id="UP000567179"/>
    </source>
</evidence>
<keyword evidence="1" id="KW-0347">Helicase</keyword>
<dbReference type="GO" id="GO:0006310">
    <property type="term" value="P:DNA recombination"/>
    <property type="evidence" value="ECO:0007669"/>
    <property type="project" value="UniProtKB-KW"/>
</dbReference>
<dbReference type="GO" id="GO:0016787">
    <property type="term" value="F:hydrolase activity"/>
    <property type="evidence" value="ECO:0007669"/>
    <property type="project" value="UniProtKB-KW"/>
</dbReference>
<evidence type="ECO:0000256" key="1">
    <source>
        <dbReference type="RuleBase" id="RU363044"/>
    </source>
</evidence>
<feature type="domain" description="DNA helicase Pif1-like 2B" evidence="5">
    <location>
        <begin position="1712"/>
        <end position="1757"/>
    </location>
</feature>
<dbReference type="OrthoDB" id="3366231at2759"/>
<feature type="region of interest" description="Disordered" evidence="2">
    <location>
        <begin position="726"/>
        <end position="755"/>
    </location>
</feature>
<feature type="domain" description="DNA helicase Pif1-like DEAD-box helicase" evidence="3">
    <location>
        <begin position="1403"/>
        <end position="1617"/>
    </location>
</feature>
<name>A0A8H5BU41_9AGAR</name>
<accession>A0A8H5BU41</accession>
<evidence type="ECO:0000259" key="4">
    <source>
        <dbReference type="Pfam" id="PF14214"/>
    </source>
</evidence>
<dbReference type="CDD" id="cd18809">
    <property type="entry name" value="SF1_C_RecD"/>
    <property type="match status" value="1"/>
</dbReference>
<dbReference type="InterPro" id="IPR010285">
    <property type="entry name" value="DNA_helicase_pif1-like_DEAD"/>
</dbReference>
<feature type="region of interest" description="Disordered" evidence="2">
    <location>
        <begin position="1"/>
        <end position="52"/>
    </location>
</feature>
<organism evidence="6 7">
    <name type="scientific">Psilocybe cf. subviscida</name>
    <dbReference type="NCBI Taxonomy" id="2480587"/>
    <lineage>
        <taxon>Eukaryota</taxon>
        <taxon>Fungi</taxon>
        <taxon>Dikarya</taxon>
        <taxon>Basidiomycota</taxon>
        <taxon>Agaricomycotina</taxon>
        <taxon>Agaricomycetes</taxon>
        <taxon>Agaricomycetidae</taxon>
        <taxon>Agaricales</taxon>
        <taxon>Agaricineae</taxon>
        <taxon>Strophariaceae</taxon>
        <taxon>Psilocybe</taxon>
    </lineage>
</organism>
<evidence type="ECO:0000259" key="5">
    <source>
        <dbReference type="Pfam" id="PF21530"/>
    </source>
</evidence>
<comment type="catalytic activity">
    <reaction evidence="1">
        <text>ATP + H2O = ADP + phosphate + H(+)</text>
        <dbReference type="Rhea" id="RHEA:13065"/>
        <dbReference type="ChEBI" id="CHEBI:15377"/>
        <dbReference type="ChEBI" id="CHEBI:15378"/>
        <dbReference type="ChEBI" id="CHEBI:30616"/>
        <dbReference type="ChEBI" id="CHEBI:43474"/>
        <dbReference type="ChEBI" id="CHEBI:456216"/>
        <dbReference type="EC" id="5.6.2.3"/>
    </reaction>
</comment>
<dbReference type="Pfam" id="PF21530">
    <property type="entry name" value="Pif1_2B_dom"/>
    <property type="match status" value="1"/>
</dbReference>
<dbReference type="PANTHER" id="PTHR10492">
    <property type="match status" value="1"/>
</dbReference>
<dbReference type="InterPro" id="IPR027417">
    <property type="entry name" value="P-loop_NTPase"/>
</dbReference>
<feature type="domain" description="Helitron helicase-like" evidence="4">
    <location>
        <begin position="764"/>
        <end position="948"/>
    </location>
</feature>
<feature type="compositionally biased region" description="Acidic residues" evidence="2">
    <location>
        <begin position="421"/>
        <end position="433"/>
    </location>
</feature>
<evidence type="ECO:0000256" key="2">
    <source>
        <dbReference type="SAM" id="MobiDB-lite"/>
    </source>
</evidence>
<gene>
    <name evidence="6" type="ORF">D9619_013313</name>
</gene>
<dbReference type="SUPFAM" id="SSF52540">
    <property type="entry name" value="P-loop containing nucleoside triphosphate hydrolases"/>
    <property type="match status" value="2"/>
</dbReference>
<keyword evidence="1" id="KW-0547">Nucleotide-binding</keyword>
<evidence type="ECO:0000259" key="3">
    <source>
        <dbReference type="Pfam" id="PF05970"/>
    </source>
</evidence>
<keyword evidence="1" id="KW-0067">ATP-binding</keyword>
<dbReference type="InterPro" id="IPR025476">
    <property type="entry name" value="Helitron_helicase-like"/>
</dbReference>
<comment type="cofactor">
    <cofactor evidence="1">
        <name>Mg(2+)</name>
        <dbReference type="ChEBI" id="CHEBI:18420"/>
    </cofactor>
</comment>
<dbReference type="GO" id="GO:0006281">
    <property type="term" value="P:DNA repair"/>
    <property type="evidence" value="ECO:0007669"/>
    <property type="project" value="UniProtKB-KW"/>
</dbReference>
<proteinExistence type="inferred from homology"/>
<dbReference type="InterPro" id="IPR049163">
    <property type="entry name" value="Pif1-like_2B_dom"/>
</dbReference>
<dbReference type="EC" id="5.6.2.3" evidence="1"/>
<dbReference type="Pfam" id="PF14214">
    <property type="entry name" value="Helitron_like_N"/>
    <property type="match status" value="1"/>
</dbReference>
<feature type="region of interest" description="Disordered" evidence="2">
    <location>
        <begin position="413"/>
        <end position="433"/>
    </location>
</feature>
<evidence type="ECO:0000313" key="6">
    <source>
        <dbReference type="EMBL" id="KAF5328417.1"/>
    </source>
</evidence>
<feature type="compositionally biased region" description="Low complexity" evidence="2">
    <location>
        <begin position="1"/>
        <end position="17"/>
    </location>
</feature>
<protein>
    <recommendedName>
        <fullName evidence="1">ATP-dependent DNA helicase</fullName>
        <ecNumber evidence="1">5.6.2.3</ecNumber>
    </recommendedName>
</protein>
<dbReference type="PANTHER" id="PTHR10492:SF57">
    <property type="entry name" value="ATP-DEPENDENT DNA HELICASE"/>
    <property type="match status" value="1"/>
</dbReference>
<dbReference type="GO" id="GO:0043139">
    <property type="term" value="F:5'-3' DNA helicase activity"/>
    <property type="evidence" value="ECO:0007669"/>
    <property type="project" value="UniProtKB-EC"/>
</dbReference>
<dbReference type="GO" id="GO:0005524">
    <property type="term" value="F:ATP binding"/>
    <property type="evidence" value="ECO:0007669"/>
    <property type="project" value="UniProtKB-KW"/>
</dbReference>
<comment type="caution">
    <text evidence="6">The sequence shown here is derived from an EMBL/GenBank/DDBJ whole genome shotgun (WGS) entry which is preliminary data.</text>
</comment>
<sequence length="1871" mass="208508">MPLNPLLSPSQLQQAQQRAVDHTLREGTTLVSPERRRRVGPGPPSARLPPTATHYVGHPNAVAGPSSARLPPPAVCMPPPTPVSQVAYRGHSNAVAGPSSMYLPPLPALPLHSHLPAPAAHYDRHPNAVAGPSSARLPPPSVCMPPPTPVSQVFYSRLPNAIAGPSSTRLPPPATACMPPPTPVSHVFYSGHPNAAAGPSSTHLQPPATCMSPPTPVSRVSYRGHLNAVAGPSSVYLPPLLPSHSRSFLATPASQHPMSLPSPTSRTLLPHISAPRTLQPLLPNAIPGPSIAPRSRSTVQEVPAPLHATRSGVPLENGLSFCTPHTLPVMHQEIPAPFCATRSDVPSENGLSFYAPRTLQPLLPTATRRTVMHQEISAPLYATRSDVPSDINELESRGTVLHQQISAPVYATRSHAPPDANEVECNSDLDEDSDDDGSPFFMIARRPLTAPIVPHDLGRMNVECPSCHALHWATERLSGSSNRNPRFGMCCSDGKVQLPPLQVAPEPLNTLLTADTPDAKHFRDVNWKYNRALAFTSVGVKEDRTVNTGRGPPVFRISGELHHYSGALTPADGKRAEYAQVYIYDPIESLDIRMANNVKHKLNRETMSTIQEMLNEHHSYVPMYKHAHEILQNYDPSNDVQVRLRVTPQMDRRRYNLPTANEVAVILPGHEVPTMPRDIILRLRGGSLQRISDLHPAYVPLQYPLLFPRGENGWYPQMMLTETDAQREKRVNARTRRRNEAAVPPAEGMDDDPDNPRKLTLCRYTAFRLQNRRQERGNALTRGGRLFARYVVDMFASIDQQRLFYIYHNQGKFRLARLSNLQDMYMRDPDNHDLHDIGQRVFLPSSFTGGPRYMSERYQDAMAIARQERRTDGFVTMTANPHWTEITRELEHGQTAYDRPDLVARVFQLKLKELLDLICKKGIFGKVAAYVYTIEFQKRGLPHAHIILFFKDRYKLRSPEDIDSCISAEWPDPVSQPALFDVVKSCMVHGPCGPLNPKAPCMVNGKCSKGFPKPYSESTTTDGNGYPLYRRRDDGRAYDVGGKLVTNQYIVPYSPYLSEYFNCHINFECPYSFASLKYIFKYIHKGPDRGALEVQQKDEVATYVDGRYISAPDAAWRIFQFPIHHSVPNVIRLQIHLEDEQVFMFDPDDDLDNVIETGTAKKTTLTAFFAANANDGVLGEEARKHTYQDFPRHFTYCPNKRCWTIRSDMRRYAIGRIYFIKPTAGELFYLRTLLTVVKGPKSFQDLRVVPGVNDNQPLPTFHAACLARGLLQDDGEWRICLQEASEMHTGSRLRFLFVTLLRFCDVSKPDGLWMEFRVHICDDLEHQLRRKNVQNVTMDLVYDYGLYLLEQILMKNGQSLSNWPSMPRSRHPWERLIVNALITEQLDYDHVCLQEIAQTNLSQFNTEQLDAYQQIIDDVLACAGTLFFLNGPGGTGKTFVYNTVCARLRSEHIIVLCVSSSGISALLIDGGRTAHSMFRIPVDNLQADSFCAIPKNSDRGDLMRAARALIWDEVSAQHRHAIEAVDRTLRDLRDCPGKPFGGLTTILGGDFLQTMPVVPHGSREDTVDASIQRSILWQHVKVLKLHKNMRLQSANAAPDAPEFAAWLLDVGHGRSSADGSRSNTTTIPASMHVSNDEELINAVYSGIGNAPIPPPDYFTKRMILAPRNSDVRQLNEDILALMDGDPVQYLSADRVIQEEGADPADAEPIPTEVLRSIEEPGSPPGILNLKIGCPVILLRNLDPPNGLCNGTRLVVTKMAPRIIEGRILGGRHNGMTVMIPRIVIPSSSSSSHAFRFLRIQFPLRLSFALSINKAQGQSVKHVGIFLRSPVFSHGQLYVALSRATSKENVKVLLSDVSANSTDNIVYDEVLI</sequence>
<reference evidence="6 7" key="1">
    <citation type="journal article" date="2020" name="ISME J.">
        <title>Uncovering the hidden diversity of litter-decomposition mechanisms in mushroom-forming fungi.</title>
        <authorList>
            <person name="Floudas D."/>
            <person name="Bentzer J."/>
            <person name="Ahren D."/>
            <person name="Johansson T."/>
            <person name="Persson P."/>
            <person name="Tunlid A."/>
        </authorList>
    </citation>
    <scope>NUCLEOTIDE SEQUENCE [LARGE SCALE GENOMIC DNA]</scope>
    <source>
        <strain evidence="6 7">CBS 101986</strain>
    </source>
</reference>
<keyword evidence="1" id="KW-0234">DNA repair</keyword>
<dbReference type="GO" id="GO:0000723">
    <property type="term" value="P:telomere maintenance"/>
    <property type="evidence" value="ECO:0007669"/>
    <property type="project" value="InterPro"/>
</dbReference>
<keyword evidence="1" id="KW-0378">Hydrolase</keyword>
<dbReference type="Gene3D" id="3.40.50.300">
    <property type="entry name" value="P-loop containing nucleotide triphosphate hydrolases"/>
    <property type="match status" value="1"/>
</dbReference>
<dbReference type="Proteomes" id="UP000567179">
    <property type="component" value="Unassembled WGS sequence"/>
</dbReference>
<keyword evidence="7" id="KW-1185">Reference proteome</keyword>
<keyword evidence="1" id="KW-0227">DNA damage</keyword>
<dbReference type="EMBL" id="JAACJJ010000004">
    <property type="protein sequence ID" value="KAF5328417.1"/>
    <property type="molecule type" value="Genomic_DNA"/>
</dbReference>
<dbReference type="Pfam" id="PF05970">
    <property type="entry name" value="PIF1"/>
    <property type="match status" value="1"/>
</dbReference>